<name>W0DNZ5_9GAMM</name>
<dbReference type="HOGENOM" id="CLU_1365689_0_0_6"/>
<dbReference type="STRING" id="713585.THITH_10685"/>
<dbReference type="SUPFAM" id="SSF159594">
    <property type="entry name" value="XCC0632-like"/>
    <property type="match status" value="1"/>
</dbReference>
<dbReference type="Gene3D" id="3.40.50.10610">
    <property type="entry name" value="ABC-type transport auxiliary lipoprotein component"/>
    <property type="match status" value="1"/>
</dbReference>
<feature type="signal peptide" evidence="1">
    <location>
        <begin position="1"/>
        <end position="19"/>
    </location>
</feature>
<gene>
    <name evidence="3" type="ORF">THITH_10685</name>
</gene>
<protein>
    <recommendedName>
        <fullName evidence="2">ABC-type transport auxiliary lipoprotein component domain-containing protein</fullName>
    </recommendedName>
</protein>
<dbReference type="Pfam" id="PF03886">
    <property type="entry name" value="ABC_trans_aux"/>
    <property type="match status" value="1"/>
</dbReference>
<dbReference type="OrthoDB" id="5784611at2"/>
<dbReference type="InterPro" id="IPR005586">
    <property type="entry name" value="ABC_trans_aux"/>
</dbReference>
<dbReference type="EMBL" id="CP007029">
    <property type="protein sequence ID" value="AHF00157.1"/>
    <property type="molecule type" value="Genomic_DNA"/>
</dbReference>
<accession>W0DNZ5</accession>
<feature type="domain" description="ABC-type transport auxiliary lipoprotein component" evidence="2">
    <location>
        <begin position="45"/>
        <end position="189"/>
    </location>
</feature>
<reference evidence="3 4" key="1">
    <citation type="submission" date="2013-12" db="EMBL/GenBank/DDBJ databases">
        <authorList>
            <consortium name="DOE Joint Genome Institute"/>
            <person name="Muyzer G."/>
            <person name="Huntemann M."/>
            <person name="Han J."/>
            <person name="Chen A."/>
            <person name="Kyrpides N."/>
            <person name="Mavromatis K."/>
            <person name="Markowitz V."/>
            <person name="Palaniappan K."/>
            <person name="Ivanova N."/>
            <person name="Schaumberg A."/>
            <person name="Pati A."/>
            <person name="Liolios K."/>
            <person name="Nordberg H.P."/>
            <person name="Cantor M.N."/>
            <person name="Hua S.X."/>
            <person name="Woyke T."/>
        </authorList>
    </citation>
    <scope>NUCLEOTIDE SEQUENCE [LARGE SCALE GENOMIC DNA]</scope>
    <source>
        <strain evidence="3 4">ARh 1</strain>
    </source>
</reference>
<dbReference type="RefSeq" id="WP_006748174.1">
    <property type="nucleotide sequence ID" value="NZ_CP007029.1"/>
</dbReference>
<feature type="chain" id="PRO_5004786935" description="ABC-type transport auxiliary lipoprotein component domain-containing protein" evidence="1">
    <location>
        <begin position="20"/>
        <end position="200"/>
    </location>
</feature>
<dbReference type="AlphaFoldDB" id="W0DNZ5"/>
<dbReference type="Proteomes" id="UP000005289">
    <property type="component" value="Chromosome"/>
</dbReference>
<dbReference type="KEGG" id="tti:THITH_10685"/>
<keyword evidence="4" id="KW-1185">Reference proteome</keyword>
<evidence type="ECO:0000313" key="4">
    <source>
        <dbReference type="Proteomes" id="UP000005289"/>
    </source>
</evidence>
<evidence type="ECO:0000259" key="2">
    <source>
        <dbReference type="Pfam" id="PF03886"/>
    </source>
</evidence>
<proteinExistence type="predicted"/>
<sequence length="200" mass="21900">MICHWFRPAAILWLAFAAAGCTLLPEQPAVDRAWFLLEIPDPAAVERPPVPVELGSVRIAPAVAGKGLVYRLGPYRYESDFYNEWFLSPREHFEQILRERWTRTDGSVNLVTDARSHPGSLQIDVLITALHGDLGAGGTGAARAGLRVFVQGRTDSRLWDLEQTVDLATRSPEALVAALSSAMGELLAELEDRLARQAGG</sequence>
<keyword evidence="1" id="KW-0732">Signal</keyword>
<evidence type="ECO:0000313" key="3">
    <source>
        <dbReference type="EMBL" id="AHF00157.1"/>
    </source>
</evidence>
<dbReference type="PROSITE" id="PS51257">
    <property type="entry name" value="PROKAR_LIPOPROTEIN"/>
    <property type="match status" value="1"/>
</dbReference>
<organism evidence="3 4">
    <name type="scientific">Thioalkalivibrio paradoxus ARh 1</name>
    <dbReference type="NCBI Taxonomy" id="713585"/>
    <lineage>
        <taxon>Bacteria</taxon>
        <taxon>Pseudomonadati</taxon>
        <taxon>Pseudomonadota</taxon>
        <taxon>Gammaproteobacteria</taxon>
        <taxon>Chromatiales</taxon>
        <taxon>Ectothiorhodospiraceae</taxon>
        <taxon>Thioalkalivibrio</taxon>
    </lineage>
</organism>
<evidence type="ECO:0000256" key="1">
    <source>
        <dbReference type="SAM" id="SignalP"/>
    </source>
</evidence>